<proteinExistence type="predicted"/>
<protein>
    <submittedName>
        <fullName evidence="1">N4-gp56 family major capsid protein</fullName>
    </submittedName>
</protein>
<evidence type="ECO:0000313" key="1">
    <source>
        <dbReference type="EMBL" id="MBB6353479.1"/>
    </source>
</evidence>
<gene>
    <name evidence="1" type="ORF">GGR00_001247</name>
</gene>
<accession>A0A7X0F5L5</accession>
<name>A0A7X0F5L5_9HYPH</name>
<sequence length="333" mass="36037">MSINTSTSPGISQRTTVYAERQMLKHAEPQLVLEKTGPLIKPMPANKGVNIKFRRPVPFEASTIPLQEGVTPSSTSFRYEDVAGSLSQYGMVAEVTDVIEDTHEDPVLNDITVQLGENIGRTQEALNYAALRGGTNVFYANGTQRTDVNTAISLTKQRAVIRALEAQKAMKITNVLDGSPNYATRPVEGGYIAVGHTDLDSDIRNMPGFLPVAEYGRRSVISPHEIGSVETVRYMLSADLGAFADAGGAKVTMLSTSGTSADVYPVLFFGKEAWGMVPLRGQGSVSPSIIPVGQKTKDDPLGQRGYAGYKFWHLALILNQLWMARLETASTAL</sequence>
<dbReference type="AlphaFoldDB" id="A0A7X0F5L5"/>
<comment type="caution">
    <text evidence="1">The sequence shown here is derived from an EMBL/GenBank/DDBJ whole genome shotgun (WGS) entry which is preliminary data.</text>
</comment>
<organism evidence="1 2">
    <name type="scientific">Aminobacter aganoensis</name>
    <dbReference type="NCBI Taxonomy" id="83264"/>
    <lineage>
        <taxon>Bacteria</taxon>
        <taxon>Pseudomonadati</taxon>
        <taxon>Pseudomonadota</taxon>
        <taxon>Alphaproteobacteria</taxon>
        <taxon>Hyphomicrobiales</taxon>
        <taxon>Phyllobacteriaceae</taxon>
        <taxon>Aminobacter</taxon>
    </lineage>
</organism>
<evidence type="ECO:0000313" key="2">
    <source>
        <dbReference type="Proteomes" id="UP000536262"/>
    </source>
</evidence>
<dbReference type="RefSeq" id="WP_210314954.1">
    <property type="nucleotide sequence ID" value="NZ_BAABEG010000001.1"/>
</dbReference>
<keyword evidence="2" id="KW-1185">Reference proteome</keyword>
<dbReference type="Pfam" id="PF25209">
    <property type="entry name" value="Phage_capsid_4"/>
    <property type="match status" value="1"/>
</dbReference>
<reference evidence="1 2" key="1">
    <citation type="submission" date="2020-08" db="EMBL/GenBank/DDBJ databases">
        <title>Genomic Encyclopedia of Type Strains, Phase IV (KMG-IV): sequencing the most valuable type-strain genomes for metagenomic binning, comparative biology and taxonomic classification.</title>
        <authorList>
            <person name="Goeker M."/>
        </authorList>
    </citation>
    <scope>NUCLEOTIDE SEQUENCE [LARGE SCALE GENOMIC DNA]</scope>
    <source>
        <strain evidence="1 2">DSM 7051</strain>
    </source>
</reference>
<dbReference type="EMBL" id="JACHOU010000002">
    <property type="protein sequence ID" value="MBB6353479.1"/>
    <property type="molecule type" value="Genomic_DNA"/>
</dbReference>
<dbReference type="Proteomes" id="UP000536262">
    <property type="component" value="Unassembled WGS sequence"/>
</dbReference>
<dbReference type="NCBIfam" id="TIGR04387">
    <property type="entry name" value="capsid_maj_N4"/>
    <property type="match status" value="1"/>
</dbReference>